<reference evidence="6" key="1">
    <citation type="journal article" date="2023" name="Commun. Biol.">
        <title>Genome analysis of Parmales, the sister group of diatoms, reveals the evolutionary specialization of diatoms from phago-mixotrophs to photoautotrophs.</title>
        <authorList>
            <person name="Ban H."/>
            <person name="Sato S."/>
            <person name="Yoshikawa S."/>
            <person name="Yamada K."/>
            <person name="Nakamura Y."/>
            <person name="Ichinomiya M."/>
            <person name="Sato N."/>
            <person name="Blanc-Mathieu R."/>
            <person name="Endo H."/>
            <person name="Kuwata A."/>
            <person name="Ogata H."/>
        </authorList>
    </citation>
    <scope>NUCLEOTIDE SEQUENCE [LARGE SCALE GENOMIC DNA]</scope>
    <source>
        <strain evidence="6">NIES 3701</strain>
    </source>
</reference>
<organism evidence="5 6">
    <name type="scientific">Triparma strigata</name>
    <dbReference type="NCBI Taxonomy" id="1606541"/>
    <lineage>
        <taxon>Eukaryota</taxon>
        <taxon>Sar</taxon>
        <taxon>Stramenopiles</taxon>
        <taxon>Ochrophyta</taxon>
        <taxon>Bolidophyceae</taxon>
        <taxon>Parmales</taxon>
        <taxon>Triparmaceae</taxon>
        <taxon>Triparma</taxon>
    </lineage>
</organism>
<evidence type="ECO:0008006" key="7">
    <source>
        <dbReference type="Google" id="ProtNLM"/>
    </source>
</evidence>
<dbReference type="SUPFAM" id="SSF51045">
    <property type="entry name" value="WW domain"/>
    <property type="match status" value="1"/>
</dbReference>
<dbReference type="PROSITE" id="PS01159">
    <property type="entry name" value="WW_DOMAIN_1"/>
    <property type="match status" value="1"/>
</dbReference>
<dbReference type="AlphaFoldDB" id="A0A9W7BT79"/>
<dbReference type="InterPro" id="IPR001841">
    <property type="entry name" value="Znf_RING"/>
</dbReference>
<evidence type="ECO:0000313" key="5">
    <source>
        <dbReference type="EMBL" id="GMH96254.1"/>
    </source>
</evidence>
<evidence type="ECO:0000256" key="1">
    <source>
        <dbReference type="PROSITE-ProRule" id="PRU00175"/>
    </source>
</evidence>
<dbReference type="Gene3D" id="2.20.70.10">
    <property type="match status" value="1"/>
</dbReference>
<keyword evidence="1" id="KW-0479">Metal-binding</keyword>
<feature type="domain" description="RING-type" evidence="4">
    <location>
        <begin position="235"/>
        <end position="280"/>
    </location>
</feature>
<dbReference type="PROSITE" id="PS50089">
    <property type="entry name" value="ZF_RING_2"/>
    <property type="match status" value="1"/>
</dbReference>
<gene>
    <name evidence="5" type="ORF">TrST_g8454</name>
</gene>
<comment type="caution">
    <text evidence="5">The sequence shown here is derived from an EMBL/GenBank/DDBJ whole genome shotgun (WGS) entry which is preliminary data.</text>
</comment>
<feature type="compositionally biased region" description="Low complexity" evidence="2">
    <location>
        <begin position="92"/>
        <end position="103"/>
    </location>
</feature>
<accession>A0A9W7BT79</accession>
<sequence length="359" mass="40201">MDAQGGWQTHFDESSGHNFYYNTITGVTQWTPPQEPTPDPNSKQAAAGGNPTEPQQGSGMSAAAAVRLALTGGGAQSRYQVDPSQHQQHPDPSYSYQSMQQHPQQQVINTGLYDDDDENAVHDAAAQQQQLPVYHQPQHHQQQQPQQPQPQSQNHHTGFDMSVLNALPTLKPPDQNDLDSVYNKKKSKAEAKQKRAEKAALQQQSSAMNKDYMAMAREYIASTPFRHLDDPDIKCILCKDNVVNMVFFPCTHKCVCTPCIDKNNIGKPNVPSSWNFCAICCEEIKIALPYTEDVVDKYWAWVREVKPFIPPNFIRAFHKRSTANIKRLIKDGDKDIYDDGAADEGREGKKYGAKVCCIS</sequence>
<feature type="region of interest" description="Disordered" evidence="2">
    <location>
        <begin position="134"/>
        <end position="205"/>
    </location>
</feature>
<evidence type="ECO:0000313" key="6">
    <source>
        <dbReference type="Proteomes" id="UP001165085"/>
    </source>
</evidence>
<feature type="compositionally biased region" description="Basic and acidic residues" evidence="2">
    <location>
        <begin position="188"/>
        <end position="198"/>
    </location>
</feature>
<name>A0A9W7BT79_9STRA</name>
<feature type="compositionally biased region" description="Low complexity" evidence="2">
    <location>
        <begin position="134"/>
        <end position="156"/>
    </location>
</feature>
<dbReference type="Proteomes" id="UP001165085">
    <property type="component" value="Unassembled WGS sequence"/>
</dbReference>
<dbReference type="GO" id="GO:0008270">
    <property type="term" value="F:zinc ion binding"/>
    <property type="evidence" value="ECO:0007669"/>
    <property type="project" value="UniProtKB-KW"/>
</dbReference>
<proteinExistence type="predicted"/>
<dbReference type="EMBL" id="BRXY01000464">
    <property type="protein sequence ID" value="GMH96254.1"/>
    <property type="molecule type" value="Genomic_DNA"/>
</dbReference>
<evidence type="ECO:0000259" key="4">
    <source>
        <dbReference type="PROSITE" id="PS50089"/>
    </source>
</evidence>
<dbReference type="InterPro" id="IPR013083">
    <property type="entry name" value="Znf_RING/FYVE/PHD"/>
</dbReference>
<dbReference type="CDD" id="cd00201">
    <property type="entry name" value="WW"/>
    <property type="match status" value="1"/>
</dbReference>
<dbReference type="OrthoDB" id="199205at2759"/>
<dbReference type="InterPro" id="IPR036020">
    <property type="entry name" value="WW_dom_sf"/>
</dbReference>
<evidence type="ECO:0000259" key="3">
    <source>
        <dbReference type="PROSITE" id="PS50020"/>
    </source>
</evidence>
<protein>
    <recommendedName>
        <fullName evidence="7">WW domain-containing protein</fullName>
    </recommendedName>
</protein>
<dbReference type="SMART" id="SM00456">
    <property type="entry name" value="WW"/>
    <property type="match status" value="1"/>
</dbReference>
<dbReference type="Gene3D" id="3.30.40.10">
    <property type="entry name" value="Zinc/RING finger domain, C3HC4 (zinc finger)"/>
    <property type="match status" value="1"/>
</dbReference>
<feature type="domain" description="WW" evidence="3">
    <location>
        <begin position="1"/>
        <end position="35"/>
    </location>
</feature>
<keyword evidence="1" id="KW-0862">Zinc</keyword>
<feature type="compositionally biased region" description="Polar residues" evidence="2">
    <location>
        <begin position="77"/>
        <end position="87"/>
    </location>
</feature>
<keyword evidence="1" id="KW-0863">Zinc-finger</keyword>
<dbReference type="PROSITE" id="PS50020">
    <property type="entry name" value="WW_DOMAIN_2"/>
    <property type="match status" value="1"/>
</dbReference>
<evidence type="ECO:0000256" key="2">
    <source>
        <dbReference type="SAM" id="MobiDB-lite"/>
    </source>
</evidence>
<dbReference type="Pfam" id="PF00397">
    <property type="entry name" value="WW"/>
    <property type="match status" value="1"/>
</dbReference>
<keyword evidence="6" id="KW-1185">Reference proteome</keyword>
<dbReference type="InterPro" id="IPR001202">
    <property type="entry name" value="WW_dom"/>
</dbReference>
<feature type="region of interest" description="Disordered" evidence="2">
    <location>
        <begin position="26"/>
        <end position="103"/>
    </location>
</feature>